<dbReference type="Gene3D" id="2.130.10.10">
    <property type="entry name" value="YVTN repeat-like/Quinoprotein amine dehydrogenase"/>
    <property type="match status" value="2"/>
</dbReference>
<organism evidence="5 6">
    <name type="scientific">Priapulus caudatus</name>
    <name type="common">Priapulid worm</name>
    <dbReference type="NCBI Taxonomy" id="37621"/>
    <lineage>
        <taxon>Eukaryota</taxon>
        <taxon>Metazoa</taxon>
        <taxon>Ecdysozoa</taxon>
        <taxon>Scalidophora</taxon>
        <taxon>Priapulida</taxon>
        <taxon>Priapulimorpha</taxon>
        <taxon>Priapulimorphida</taxon>
        <taxon>Priapulidae</taxon>
        <taxon>Priapulus</taxon>
    </lineage>
</organism>
<protein>
    <submittedName>
        <fullName evidence="6">THO complex subunit 3-like</fullName>
    </submittedName>
</protein>
<dbReference type="PRINTS" id="PR00320">
    <property type="entry name" value="GPROTEINBRPT"/>
</dbReference>
<evidence type="ECO:0000313" key="5">
    <source>
        <dbReference type="Proteomes" id="UP000695022"/>
    </source>
</evidence>
<dbReference type="Pfam" id="PF25174">
    <property type="entry name" value="Beta-prop_THOC3"/>
    <property type="match status" value="1"/>
</dbReference>
<dbReference type="PROSITE" id="PS50294">
    <property type="entry name" value="WD_REPEATS_REGION"/>
    <property type="match status" value="3"/>
</dbReference>
<keyword evidence="5" id="KW-1185">Reference proteome</keyword>
<evidence type="ECO:0000256" key="4">
    <source>
        <dbReference type="PROSITE-ProRule" id="PRU00221"/>
    </source>
</evidence>
<comment type="similarity">
    <text evidence="3">Belongs to the THOC3 family.</text>
</comment>
<evidence type="ECO:0000256" key="1">
    <source>
        <dbReference type="ARBA" id="ARBA00022574"/>
    </source>
</evidence>
<feature type="repeat" description="WD" evidence="4">
    <location>
        <begin position="27"/>
        <end position="68"/>
    </location>
</feature>
<keyword evidence="1 4" id="KW-0853">WD repeat</keyword>
<dbReference type="CDD" id="cd00200">
    <property type="entry name" value="WD40"/>
    <property type="match status" value="1"/>
</dbReference>
<dbReference type="InterPro" id="IPR019775">
    <property type="entry name" value="WD40_repeat_CS"/>
</dbReference>
<dbReference type="PROSITE" id="PS50082">
    <property type="entry name" value="WD_REPEATS_2"/>
    <property type="match status" value="3"/>
</dbReference>
<dbReference type="InterPro" id="IPR001680">
    <property type="entry name" value="WD40_rpt"/>
</dbReference>
<evidence type="ECO:0000256" key="3">
    <source>
        <dbReference type="ARBA" id="ARBA00046343"/>
    </source>
</evidence>
<feature type="repeat" description="WD" evidence="4">
    <location>
        <begin position="71"/>
        <end position="113"/>
    </location>
</feature>
<proteinExistence type="inferred from homology"/>
<sequence>MALLSSTMADSTKLQKYFQTHNRTRDFSAHAAKVHSVAWSCDGRKLASGSFDKTVSLFLLERERLSKDHTFRGHADSVDQLCWHPTHPELLATASGDRSVRIWDARTSKCVAVVNTKGENINICWSPDGSTIAVGNKEDLVTFIDTKYYRSRSDEQFKFEVNEISFNNDGDLFFLTSGQGCIHILSYPSLKPQHVLNAHPANCICIKFDPTGHYFATGSADALVSVWNVNELVCERTFSRLEWPVRTLSFSHDGKLLASASEDLVIDIGDVETGEKVAEIACESPTFTVAWHPKRHLLAFACDDKDKYDRDRDAGTVKLWGCE</sequence>
<dbReference type="SUPFAM" id="SSF50978">
    <property type="entry name" value="WD40 repeat-like"/>
    <property type="match status" value="1"/>
</dbReference>
<gene>
    <name evidence="6" type="primary">LOC106810341</name>
</gene>
<dbReference type="PANTHER" id="PTHR22839">
    <property type="entry name" value="THO COMPLEX SUBUNIT 3 THO3"/>
    <property type="match status" value="1"/>
</dbReference>
<name>A0ABM1EAB9_PRICU</name>
<accession>A0ABM1EAB9</accession>
<evidence type="ECO:0000313" key="6">
    <source>
        <dbReference type="RefSeq" id="XP_014669140.1"/>
    </source>
</evidence>
<dbReference type="InterPro" id="IPR040132">
    <property type="entry name" value="Tex1/THOC3"/>
</dbReference>
<dbReference type="RefSeq" id="XP_014669140.1">
    <property type="nucleotide sequence ID" value="XM_014813654.1"/>
</dbReference>
<dbReference type="SMART" id="SM00320">
    <property type="entry name" value="WD40"/>
    <property type="match status" value="7"/>
</dbReference>
<dbReference type="InterPro" id="IPR036322">
    <property type="entry name" value="WD40_repeat_dom_sf"/>
</dbReference>
<dbReference type="PANTHER" id="PTHR22839:SF0">
    <property type="entry name" value="THO COMPLEX SUBUNIT 3"/>
    <property type="match status" value="1"/>
</dbReference>
<dbReference type="InterPro" id="IPR015943">
    <property type="entry name" value="WD40/YVTN_repeat-like_dom_sf"/>
</dbReference>
<dbReference type="Proteomes" id="UP000695022">
    <property type="component" value="Unplaced"/>
</dbReference>
<evidence type="ECO:0000256" key="2">
    <source>
        <dbReference type="ARBA" id="ARBA00022737"/>
    </source>
</evidence>
<reference evidence="6" key="1">
    <citation type="submission" date="2025-08" db="UniProtKB">
        <authorList>
            <consortium name="RefSeq"/>
        </authorList>
    </citation>
    <scope>IDENTIFICATION</scope>
</reference>
<feature type="repeat" description="WD" evidence="4">
    <location>
        <begin position="196"/>
        <end position="237"/>
    </location>
</feature>
<dbReference type="GeneID" id="106810341"/>
<keyword evidence="2" id="KW-0677">Repeat</keyword>
<dbReference type="InterPro" id="IPR020472">
    <property type="entry name" value="WD40_PAC1"/>
</dbReference>
<dbReference type="PROSITE" id="PS00678">
    <property type="entry name" value="WD_REPEATS_1"/>
    <property type="match status" value="1"/>
</dbReference>